<keyword evidence="13" id="KW-0333">Golgi apparatus</keyword>
<evidence type="ECO:0000256" key="9">
    <source>
        <dbReference type="ARBA" id="ARBA00022692"/>
    </source>
</evidence>
<dbReference type="GO" id="GO:0005794">
    <property type="term" value="C:Golgi apparatus"/>
    <property type="evidence" value="ECO:0007669"/>
    <property type="project" value="UniProtKB-SubCell"/>
</dbReference>
<evidence type="ECO:0000256" key="16">
    <source>
        <dbReference type="ARBA" id="ARBA00024003"/>
    </source>
</evidence>
<feature type="transmembrane region" description="Helical" evidence="19">
    <location>
        <begin position="125"/>
        <end position="144"/>
    </location>
</feature>
<evidence type="ECO:0000256" key="8">
    <source>
        <dbReference type="ARBA" id="ARBA00007743"/>
    </source>
</evidence>
<dbReference type="PANTHER" id="PTHR15664:SF6">
    <property type="entry name" value="TRANSMEMBRANE PROTEIN 230"/>
    <property type="match status" value="1"/>
</dbReference>
<accession>A0A0L0DEC2</accession>
<dbReference type="eggNOG" id="KOG4753">
    <property type="taxonomic scope" value="Eukaryota"/>
</dbReference>
<organism evidence="20 21">
    <name type="scientific">Thecamonas trahens ATCC 50062</name>
    <dbReference type="NCBI Taxonomy" id="461836"/>
    <lineage>
        <taxon>Eukaryota</taxon>
        <taxon>Apusozoa</taxon>
        <taxon>Apusomonadida</taxon>
        <taxon>Apusomonadidae</taxon>
        <taxon>Thecamonas</taxon>
    </lineage>
</organism>
<dbReference type="OrthoDB" id="5597044at2759"/>
<feature type="compositionally biased region" description="Gly residues" evidence="18">
    <location>
        <begin position="9"/>
        <end position="23"/>
    </location>
</feature>
<evidence type="ECO:0000256" key="6">
    <source>
        <dbReference type="ARBA" id="ARBA00004601"/>
    </source>
</evidence>
<evidence type="ECO:0000256" key="4">
    <source>
        <dbReference type="ARBA" id="ARBA00004412"/>
    </source>
</evidence>
<keyword evidence="10" id="KW-0967">Endosome</keyword>
<dbReference type="Pfam" id="PF05915">
    <property type="entry name" value="TMEM_230_134"/>
    <property type="match status" value="1"/>
</dbReference>
<sequence>MSSVELDEFGGGVGGPGMVTSGGGKDKSNDDDDGKSQVHSYSATTSYRGGKGHTRNPPHSSSIRRVMSSIGPGRRAPDTYVVPEEKPPTRAIWRAVLMLLAGTFLIGLGVLLLTGIIPTFYWRRGWSLCFIGSLLFIPGSYYSYVAYGAWMGYKGYRYSLIPDVD</sequence>
<evidence type="ECO:0000313" key="20">
    <source>
        <dbReference type="EMBL" id="KNC50511.1"/>
    </source>
</evidence>
<keyword evidence="12" id="KW-0770">Synapse</keyword>
<keyword evidence="15" id="KW-0968">Cytoplasmic vesicle</keyword>
<comment type="subcellular location">
    <subcellularLocation>
        <location evidence="5">Cytoplasmic vesicle</location>
        <location evidence="5">Autophagosome</location>
    </subcellularLocation>
    <subcellularLocation>
        <location evidence="3">Cytoplasmic vesicle</location>
        <location evidence="3">Secretory vesicle</location>
        <location evidence="3">Synaptic vesicle</location>
    </subcellularLocation>
    <subcellularLocation>
        <location evidence="4">Early endosome</location>
    </subcellularLocation>
    <subcellularLocation>
        <location evidence="6">Golgi apparatus</location>
        <location evidence="6">trans-Golgi network</location>
    </subcellularLocation>
    <subcellularLocation>
        <location evidence="7">Late endosome</location>
    </subcellularLocation>
    <subcellularLocation>
        <location evidence="1">Membrane</location>
        <topology evidence="1">Multi-pass membrane protein</topology>
    </subcellularLocation>
    <subcellularLocation>
        <location evidence="2">Recycling endosome</location>
    </subcellularLocation>
</comment>
<evidence type="ECO:0000313" key="21">
    <source>
        <dbReference type="Proteomes" id="UP000054408"/>
    </source>
</evidence>
<feature type="compositionally biased region" description="Polar residues" evidence="18">
    <location>
        <begin position="37"/>
        <end position="47"/>
    </location>
</feature>
<dbReference type="GO" id="GO:0055037">
    <property type="term" value="C:recycling endosome"/>
    <property type="evidence" value="ECO:0007669"/>
    <property type="project" value="UniProtKB-SubCell"/>
</dbReference>
<evidence type="ECO:0000256" key="13">
    <source>
        <dbReference type="ARBA" id="ARBA00023034"/>
    </source>
</evidence>
<dbReference type="Proteomes" id="UP000054408">
    <property type="component" value="Unassembled WGS sequence"/>
</dbReference>
<dbReference type="RefSeq" id="XP_013762403.1">
    <property type="nucleotide sequence ID" value="XM_013906949.1"/>
</dbReference>
<comment type="function">
    <text evidence="16">Involved in trafficking and recycling of synaptic vesicles.</text>
</comment>
<dbReference type="InterPro" id="IPR044234">
    <property type="entry name" value="TMEM230"/>
</dbReference>
<feature type="region of interest" description="Disordered" evidence="18">
    <location>
        <begin position="1"/>
        <end position="77"/>
    </location>
</feature>
<dbReference type="AlphaFoldDB" id="A0A0L0DEC2"/>
<evidence type="ECO:0000256" key="18">
    <source>
        <dbReference type="SAM" id="MobiDB-lite"/>
    </source>
</evidence>
<evidence type="ECO:0000256" key="7">
    <source>
        <dbReference type="ARBA" id="ARBA00004603"/>
    </source>
</evidence>
<dbReference type="GO" id="GO:0005769">
    <property type="term" value="C:early endosome"/>
    <property type="evidence" value="ECO:0007669"/>
    <property type="project" value="UniProtKB-SubCell"/>
</dbReference>
<dbReference type="SUPFAM" id="SSF103473">
    <property type="entry name" value="MFS general substrate transporter"/>
    <property type="match status" value="1"/>
</dbReference>
<dbReference type="EMBL" id="GL349435">
    <property type="protein sequence ID" value="KNC50511.1"/>
    <property type="molecule type" value="Genomic_DNA"/>
</dbReference>
<evidence type="ECO:0000256" key="5">
    <source>
        <dbReference type="ARBA" id="ARBA00004419"/>
    </source>
</evidence>
<dbReference type="GO" id="GO:0005770">
    <property type="term" value="C:late endosome"/>
    <property type="evidence" value="ECO:0007669"/>
    <property type="project" value="UniProtKB-SubCell"/>
</dbReference>
<feature type="transmembrane region" description="Helical" evidence="19">
    <location>
        <begin position="91"/>
        <end position="113"/>
    </location>
</feature>
<reference evidence="20 21" key="1">
    <citation type="submission" date="2010-05" db="EMBL/GenBank/DDBJ databases">
        <title>The Genome Sequence of Thecamonas trahens ATCC 50062.</title>
        <authorList>
            <consortium name="The Broad Institute Genome Sequencing Platform"/>
            <person name="Russ C."/>
            <person name="Cuomo C."/>
            <person name="Shea T."/>
            <person name="Young S.K."/>
            <person name="Zeng Q."/>
            <person name="Koehrsen M."/>
            <person name="Haas B."/>
            <person name="Borodovsky M."/>
            <person name="Guigo R."/>
            <person name="Alvarado L."/>
            <person name="Berlin A."/>
            <person name="Bochicchio J."/>
            <person name="Borenstein D."/>
            <person name="Chapman S."/>
            <person name="Chen Z."/>
            <person name="Freedman E."/>
            <person name="Gellesch M."/>
            <person name="Goldberg J."/>
            <person name="Griggs A."/>
            <person name="Gujja S."/>
            <person name="Heilman E."/>
            <person name="Heiman D."/>
            <person name="Hepburn T."/>
            <person name="Howarth C."/>
            <person name="Jen D."/>
            <person name="Larson L."/>
            <person name="Mehta T."/>
            <person name="Park D."/>
            <person name="Pearson M."/>
            <person name="Roberts A."/>
            <person name="Saif S."/>
            <person name="Shenoy N."/>
            <person name="Sisk P."/>
            <person name="Stolte C."/>
            <person name="Sykes S."/>
            <person name="Thomson T."/>
            <person name="Walk T."/>
            <person name="White J."/>
            <person name="Yandava C."/>
            <person name="Burger G."/>
            <person name="Gray M.W."/>
            <person name="Holland P.W.H."/>
            <person name="King N."/>
            <person name="Lang F.B.F."/>
            <person name="Roger A.J."/>
            <person name="Ruiz-Trillo I."/>
            <person name="Lander E."/>
            <person name="Nusbaum C."/>
        </authorList>
    </citation>
    <scope>NUCLEOTIDE SEQUENCE [LARGE SCALE GENOMIC DNA]</scope>
    <source>
        <strain evidence="20 21">ATCC 50062</strain>
    </source>
</reference>
<evidence type="ECO:0000256" key="19">
    <source>
        <dbReference type="SAM" id="Phobius"/>
    </source>
</evidence>
<dbReference type="GO" id="GO:0016020">
    <property type="term" value="C:membrane"/>
    <property type="evidence" value="ECO:0007669"/>
    <property type="project" value="UniProtKB-SubCell"/>
</dbReference>
<evidence type="ECO:0000256" key="1">
    <source>
        <dbReference type="ARBA" id="ARBA00004141"/>
    </source>
</evidence>
<protein>
    <recommendedName>
        <fullName evidence="17">Transmembrane protein 230</fullName>
    </recommendedName>
</protein>
<evidence type="ECO:0000256" key="11">
    <source>
        <dbReference type="ARBA" id="ARBA00022989"/>
    </source>
</evidence>
<gene>
    <name evidence="20" type="ORF">AMSG_00672</name>
</gene>
<evidence type="ECO:0000256" key="17">
    <source>
        <dbReference type="ARBA" id="ARBA00024088"/>
    </source>
</evidence>
<evidence type="ECO:0000256" key="2">
    <source>
        <dbReference type="ARBA" id="ARBA00004172"/>
    </source>
</evidence>
<keyword evidence="9 19" id="KW-0812">Transmembrane</keyword>
<keyword evidence="11 19" id="KW-1133">Transmembrane helix</keyword>
<proteinExistence type="inferred from homology"/>
<name>A0A0L0DEC2_THETB</name>
<evidence type="ECO:0000256" key="12">
    <source>
        <dbReference type="ARBA" id="ARBA00023018"/>
    </source>
</evidence>
<keyword evidence="21" id="KW-1185">Reference proteome</keyword>
<evidence type="ECO:0000256" key="14">
    <source>
        <dbReference type="ARBA" id="ARBA00023136"/>
    </source>
</evidence>
<evidence type="ECO:0000256" key="10">
    <source>
        <dbReference type="ARBA" id="ARBA00022753"/>
    </source>
</evidence>
<comment type="similarity">
    <text evidence="8">Belongs to the TMEM134/TMEM230 family.</text>
</comment>
<dbReference type="InterPro" id="IPR036259">
    <property type="entry name" value="MFS_trans_sf"/>
</dbReference>
<dbReference type="GeneID" id="25560465"/>
<dbReference type="InterPro" id="IPR008590">
    <property type="entry name" value="TMEM_230/134"/>
</dbReference>
<dbReference type="GO" id="GO:0005776">
    <property type="term" value="C:autophagosome"/>
    <property type="evidence" value="ECO:0007669"/>
    <property type="project" value="UniProtKB-SubCell"/>
</dbReference>
<dbReference type="PANTHER" id="PTHR15664">
    <property type="entry name" value="C20ORF30 PROTEIN"/>
    <property type="match status" value="1"/>
</dbReference>
<keyword evidence="14 19" id="KW-0472">Membrane</keyword>
<evidence type="ECO:0000256" key="15">
    <source>
        <dbReference type="ARBA" id="ARBA00023329"/>
    </source>
</evidence>
<evidence type="ECO:0000256" key="3">
    <source>
        <dbReference type="ARBA" id="ARBA00004234"/>
    </source>
</evidence>